<reference evidence="2 4" key="2">
    <citation type="submission" date="2023-11" db="EMBL/GenBank/DDBJ databases">
        <title>MicrobeMod: A computational toolkit for identifying prokaryotic methylation and restriction-modification with nanopore sequencing.</title>
        <authorList>
            <person name="Crits-Christoph A."/>
            <person name="Kang S.C."/>
            <person name="Lee H."/>
            <person name="Ostrov N."/>
        </authorList>
    </citation>
    <scope>NUCLEOTIDE SEQUENCE [LARGE SCALE GENOMIC DNA]</scope>
    <source>
        <strain evidence="2 4">ATCC 23090</strain>
    </source>
</reference>
<name>A0A1K1RBZ1_9BACT</name>
<protein>
    <submittedName>
        <fullName evidence="1">Uncharacterized protein</fullName>
    </submittedName>
</protein>
<evidence type="ECO:0000313" key="1">
    <source>
        <dbReference type="EMBL" id="SFW69679.1"/>
    </source>
</evidence>
<dbReference type="Proteomes" id="UP000183788">
    <property type="component" value="Unassembled WGS sequence"/>
</dbReference>
<evidence type="ECO:0000313" key="2">
    <source>
        <dbReference type="EMBL" id="WQG88770.1"/>
    </source>
</evidence>
<dbReference type="OrthoDB" id="655203at2"/>
<sequence length="157" mass="17970">MESSSQPNHYRLHHLGIGDIQLGRRPGHIPGMLPFNLYTGRHHFSVSPHGGLYHVFNRPIRCTIEHKDSGIDLSHLFAGVNENEFINRLFIYPDRPGFQLATRLSNLYGEPTAFNNWVTESDTEITLRTSDALLQTVIGFRFLYDMTALRDYEVSVV</sequence>
<evidence type="ECO:0000313" key="4">
    <source>
        <dbReference type="Proteomes" id="UP001326715"/>
    </source>
</evidence>
<reference evidence="1 3" key="1">
    <citation type="submission" date="2016-11" db="EMBL/GenBank/DDBJ databases">
        <authorList>
            <person name="Jaros S."/>
            <person name="Januszkiewicz K."/>
            <person name="Wedrychowicz H."/>
        </authorList>
    </citation>
    <scope>NUCLEOTIDE SEQUENCE [LARGE SCALE GENOMIC DNA]</scope>
    <source>
        <strain evidence="1 3">DSM 784</strain>
    </source>
</reference>
<gene>
    <name evidence="1" type="ORF">SAMN05661012_03613</name>
    <name evidence="2" type="ORF">SR876_27975</name>
</gene>
<dbReference type="RefSeq" id="WP_072362622.1">
    <property type="nucleotide sequence ID" value="NZ_CP139972.1"/>
</dbReference>
<keyword evidence="4" id="KW-1185">Reference proteome</keyword>
<accession>A0A1K1RBZ1</accession>
<proteinExistence type="predicted"/>
<organism evidence="1 3">
    <name type="scientific">Chitinophaga sancti</name>
    <dbReference type="NCBI Taxonomy" id="1004"/>
    <lineage>
        <taxon>Bacteria</taxon>
        <taxon>Pseudomonadati</taxon>
        <taxon>Bacteroidota</taxon>
        <taxon>Chitinophagia</taxon>
        <taxon>Chitinophagales</taxon>
        <taxon>Chitinophagaceae</taxon>
        <taxon>Chitinophaga</taxon>
    </lineage>
</organism>
<dbReference type="Proteomes" id="UP001326715">
    <property type="component" value="Chromosome"/>
</dbReference>
<evidence type="ECO:0000313" key="3">
    <source>
        <dbReference type="Proteomes" id="UP000183788"/>
    </source>
</evidence>
<dbReference type="AlphaFoldDB" id="A0A1K1RBZ1"/>
<dbReference type="EMBL" id="FPIZ01000011">
    <property type="protein sequence ID" value="SFW69679.1"/>
    <property type="molecule type" value="Genomic_DNA"/>
</dbReference>
<dbReference type="EMBL" id="CP140154">
    <property type="protein sequence ID" value="WQG88770.1"/>
    <property type="molecule type" value="Genomic_DNA"/>
</dbReference>